<dbReference type="OrthoDB" id="9793950at2"/>
<dbReference type="Pfam" id="PF13302">
    <property type="entry name" value="Acetyltransf_3"/>
    <property type="match status" value="1"/>
</dbReference>
<dbReference type="Proteomes" id="UP000182584">
    <property type="component" value="Unassembled WGS sequence"/>
</dbReference>
<dbReference type="CDD" id="cd04301">
    <property type="entry name" value="NAT_SF"/>
    <property type="match status" value="1"/>
</dbReference>
<proteinExistence type="predicted"/>
<dbReference type="InterPro" id="IPR051531">
    <property type="entry name" value="N-acetyltransferase"/>
</dbReference>
<protein>
    <submittedName>
        <fullName evidence="2">Protein N-acetyltransferase, RimJ/RimL family</fullName>
    </submittedName>
</protein>
<gene>
    <name evidence="2" type="ORF">SAMN04487884_1503</name>
</gene>
<reference evidence="2 3" key="1">
    <citation type="submission" date="2016-10" db="EMBL/GenBank/DDBJ databases">
        <authorList>
            <person name="de Groot N.N."/>
        </authorList>
    </citation>
    <scope>NUCLEOTIDE SEQUENCE [LARGE SCALE GENOMIC DNA]</scope>
    <source>
        <strain evidence="2 3">AR40</strain>
    </source>
</reference>
<feature type="domain" description="N-acetyltransferase" evidence="1">
    <location>
        <begin position="2"/>
        <end position="160"/>
    </location>
</feature>
<sequence length="197" mass="22819">MISIKESTYDDIKDIQSLWADEDVMRYIWPGGLHETEEAVKEWLDRFISARPKQNHYSIFEDGKYCGETQYRIDEETGNASLDIKLLKSARGRGIATQALAYSIQEAFKNGAVDLWVDPHPANVKAIDLYHKLGFVQKEMPEYVIAMGEDPTLYTYMELEKNDFSLKLEDAINTIEYDNKKEMLKKADSYLKRRSSN</sequence>
<dbReference type="SUPFAM" id="SSF55729">
    <property type="entry name" value="Acyl-CoA N-acyltransferases (Nat)"/>
    <property type="match status" value="1"/>
</dbReference>
<dbReference type="GO" id="GO:0016747">
    <property type="term" value="F:acyltransferase activity, transferring groups other than amino-acyl groups"/>
    <property type="evidence" value="ECO:0007669"/>
    <property type="project" value="InterPro"/>
</dbReference>
<dbReference type="RefSeq" id="WP_074759079.1">
    <property type="nucleotide sequence ID" value="NZ_FOGJ01000050.1"/>
</dbReference>
<organism evidence="2 3">
    <name type="scientific">Butyrivibrio fibrisolvens</name>
    <dbReference type="NCBI Taxonomy" id="831"/>
    <lineage>
        <taxon>Bacteria</taxon>
        <taxon>Bacillati</taxon>
        <taxon>Bacillota</taxon>
        <taxon>Clostridia</taxon>
        <taxon>Lachnospirales</taxon>
        <taxon>Lachnospiraceae</taxon>
        <taxon>Butyrivibrio</taxon>
    </lineage>
</organism>
<evidence type="ECO:0000313" key="2">
    <source>
        <dbReference type="EMBL" id="SES42734.1"/>
    </source>
</evidence>
<dbReference type="AlphaFoldDB" id="A0A1H9X9E8"/>
<name>A0A1H9X9E8_BUTFI</name>
<dbReference type="PROSITE" id="PS51186">
    <property type="entry name" value="GNAT"/>
    <property type="match status" value="1"/>
</dbReference>
<accession>A0A1H9X9E8</accession>
<dbReference type="PANTHER" id="PTHR43792">
    <property type="entry name" value="GNAT FAMILY, PUTATIVE (AFU_ORTHOLOGUE AFUA_3G00765)-RELATED-RELATED"/>
    <property type="match status" value="1"/>
</dbReference>
<evidence type="ECO:0000259" key="1">
    <source>
        <dbReference type="PROSITE" id="PS51186"/>
    </source>
</evidence>
<keyword evidence="2" id="KW-0808">Transferase</keyword>
<dbReference type="Gene3D" id="3.40.630.30">
    <property type="match status" value="1"/>
</dbReference>
<dbReference type="EMBL" id="FOGJ01000050">
    <property type="protein sequence ID" value="SES42734.1"/>
    <property type="molecule type" value="Genomic_DNA"/>
</dbReference>
<dbReference type="InterPro" id="IPR016181">
    <property type="entry name" value="Acyl_CoA_acyltransferase"/>
</dbReference>
<dbReference type="InterPro" id="IPR000182">
    <property type="entry name" value="GNAT_dom"/>
</dbReference>
<evidence type="ECO:0000313" key="3">
    <source>
        <dbReference type="Proteomes" id="UP000182584"/>
    </source>
</evidence>